<organism evidence="1 2">
    <name type="scientific">Portunus trituberculatus</name>
    <name type="common">Swimming crab</name>
    <name type="synonym">Neptunus trituberculatus</name>
    <dbReference type="NCBI Taxonomy" id="210409"/>
    <lineage>
        <taxon>Eukaryota</taxon>
        <taxon>Metazoa</taxon>
        <taxon>Ecdysozoa</taxon>
        <taxon>Arthropoda</taxon>
        <taxon>Crustacea</taxon>
        <taxon>Multicrustacea</taxon>
        <taxon>Malacostraca</taxon>
        <taxon>Eumalacostraca</taxon>
        <taxon>Eucarida</taxon>
        <taxon>Decapoda</taxon>
        <taxon>Pleocyemata</taxon>
        <taxon>Brachyura</taxon>
        <taxon>Eubrachyura</taxon>
        <taxon>Portunoidea</taxon>
        <taxon>Portunidae</taxon>
        <taxon>Portuninae</taxon>
        <taxon>Portunus</taxon>
    </lineage>
</organism>
<sequence length="13" mass="1515">MSHQVRSSFLPLL</sequence>
<proteinExistence type="predicted"/>
<comment type="caution">
    <text evidence="1">The sequence shown here is derived from an EMBL/GenBank/DDBJ whole genome shotgun (WGS) entry which is preliminary data.</text>
</comment>
<evidence type="ECO:0000313" key="1">
    <source>
        <dbReference type="EMBL" id="MPC80294.1"/>
    </source>
</evidence>
<dbReference type="EMBL" id="VSRR010053636">
    <property type="protein sequence ID" value="MPC80294.1"/>
    <property type="molecule type" value="Genomic_DNA"/>
</dbReference>
<evidence type="ECO:0000313" key="2">
    <source>
        <dbReference type="Proteomes" id="UP000324222"/>
    </source>
</evidence>
<keyword evidence="2" id="KW-1185">Reference proteome</keyword>
<name>A0A5B7IIC6_PORTR</name>
<gene>
    <name evidence="1" type="ORF">E2C01_074871</name>
</gene>
<protein>
    <submittedName>
        <fullName evidence="1">Uncharacterized protein</fullName>
    </submittedName>
</protein>
<reference evidence="1 2" key="1">
    <citation type="submission" date="2019-05" db="EMBL/GenBank/DDBJ databases">
        <title>Another draft genome of Portunus trituberculatus and its Hox gene families provides insights of decapod evolution.</title>
        <authorList>
            <person name="Jeong J.-H."/>
            <person name="Song I."/>
            <person name="Kim S."/>
            <person name="Choi T."/>
            <person name="Kim D."/>
            <person name="Ryu S."/>
            <person name="Kim W."/>
        </authorList>
    </citation>
    <scope>NUCLEOTIDE SEQUENCE [LARGE SCALE GENOMIC DNA]</scope>
    <source>
        <tissue evidence="1">Muscle</tissue>
    </source>
</reference>
<accession>A0A5B7IIC6</accession>
<dbReference type="Proteomes" id="UP000324222">
    <property type="component" value="Unassembled WGS sequence"/>
</dbReference>